<dbReference type="EMBL" id="CM039439">
    <property type="protein sequence ID" value="KAI4296876.1"/>
    <property type="molecule type" value="Genomic_DNA"/>
</dbReference>
<comment type="caution">
    <text evidence="1">The sequence shown here is derived from an EMBL/GenBank/DDBJ whole genome shotgun (WGS) entry which is preliminary data.</text>
</comment>
<reference evidence="1 2" key="1">
    <citation type="journal article" date="2022" name="DNA Res.">
        <title>Chromosomal-level genome assembly of the orchid tree Bauhinia variegata (Leguminosae; Cercidoideae) supports the allotetraploid origin hypothesis of Bauhinia.</title>
        <authorList>
            <person name="Zhong Y."/>
            <person name="Chen Y."/>
            <person name="Zheng D."/>
            <person name="Pang J."/>
            <person name="Liu Y."/>
            <person name="Luo S."/>
            <person name="Meng S."/>
            <person name="Qian L."/>
            <person name="Wei D."/>
            <person name="Dai S."/>
            <person name="Zhou R."/>
        </authorList>
    </citation>
    <scope>NUCLEOTIDE SEQUENCE [LARGE SCALE GENOMIC DNA]</scope>
    <source>
        <strain evidence="1">BV-YZ2020</strain>
    </source>
</reference>
<accession>A0ACB9KIB4</accession>
<proteinExistence type="predicted"/>
<protein>
    <submittedName>
        <fullName evidence="1">Uncharacterized protein</fullName>
    </submittedName>
</protein>
<evidence type="ECO:0000313" key="1">
    <source>
        <dbReference type="EMBL" id="KAI4296876.1"/>
    </source>
</evidence>
<sequence length="274" mass="29986">MCKFKNDIWNSNNSTTPRNRNNQSQQRGSHPSYAANAIESSQNTRGVSSQDNNSLNATHGFTANQLQQLAHALSQMTPNHTTGNDNAYVNDAGLSSSSNAINPVFTKLWILDSGATYHITTDSNLFTHIDISSTPIDLAMGKMIGSGKQHVSSQPDSGFVLPNFSHDATNNLLFPSDSNLDISPSPHNQSPIPHHVHIPSTENNTTHEIVSEHLQSQMTKTSPETGPSSNTPDTDSLASPNPTIRRSTRPKQPPTWHKDYICLLEPIIQPRHQA</sequence>
<organism evidence="1 2">
    <name type="scientific">Bauhinia variegata</name>
    <name type="common">Purple orchid tree</name>
    <name type="synonym">Phanera variegata</name>
    <dbReference type="NCBI Taxonomy" id="167791"/>
    <lineage>
        <taxon>Eukaryota</taxon>
        <taxon>Viridiplantae</taxon>
        <taxon>Streptophyta</taxon>
        <taxon>Embryophyta</taxon>
        <taxon>Tracheophyta</taxon>
        <taxon>Spermatophyta</taxon>
        <taxon>Magnoliopsida</taxon>
        <taxon>eudicotyledons</taxon>
        <taxon>Gunneridae</taxon>
        <taxon>Pentapetalae</taxon>
        <taxon>rosids</taxon>
        <taxon>fabids</taxon>
        <taxon>Fabales</taxon>
        <taxon>Fabaceae</taxon>
        <taxon>Cercidoideae</taxon>
        <taxon>Cercideae</taxon>
        <taxon>Bauhiniinae</taxon>
        <taxon>Bauhinia</taxon>
    </lineage>
</organism>
<keyword evidence="2" id="KW-1185">Reference proteome</keyword>
<dbReference type="Proteomes" id="UP000828941">
    <property type="component" value="Chromosome 14"/>
</dbReference>
<gene>
    <name evidence="1" type="ORF">L6164_036795</name>
</gene>
<name>A0ACB9KIB4_BAUVA</name>
<evidence type="ECO:0000313" key="2">
    <source>
        <dbReference type="Proteomes" id="UP000828941"/>
    </source>
</evidence>